<dbReference type="Pfam" id="PF00107">
    <property type="entry name" value="ADH_zinc_N"/>
    <property type="match status" value="1"/>
</dbReference>
<comment type="subunit">
    <text evidence="2">Homotetramer.</text>
</comment>
<dbReference type="Pfam" id="PF08240">
    <property type="entry name" value="ADH_N"/>
    <property type="match status" value="1"/>
</dbReference>
<dbReference type="InterPro" id="IPR013154">
    <property type="entry name" value="ADH-like_N"/>
</dbReference>
<sequence>MTTTSIQEEIHVPVHHFELGVRPPLGEVPAQMYASVIRPERYGPPEKAFAVELVDVPPVGPGQVLVYMMASGINYNNVWAALGYPLDVVAARQKAGATEDFHIGGSEGSGIVWAVGAGVTSVSVGEEVIVSSGSWDESADDVRLGVDGNASSTMKVWGYETNYGSFAQFALVKDLQCHPKPATLSWEESASFMLTGPTAYRQLCGWHPNTVEPGDPVLIWGGAGGLGSMAIQIVRHRGGIPIAVVSDHERGQRCIELGAKGYIDRTEFDHWGRLPDIRDPEATAEWSRGARAFGKKFWEVLGERRAPRIVFEHTGQDTMPTSMYLCDTAGMVVICGGTSGYNADVDLRYLWMRQKRLQGSHYANLRECRQVIQLAAEGALDPCLSWTGDLADTGLAHQMLYENTHPYGNLAVRVNAVRGE</sequence>
<keyword evidence="4" id="KW-0521">NADP</keyword>
<organism evidence="8 9">
    <name type="scientific">Streptomyces coffeae</name>
    <dbReference type="NCBI Taxonomy" id="621382"/>
    <lineage>
        <taxon>Bacteria</taxon>
        <taxon>Bacillati</taxon>
        <taxon>Actinomycetota</taxon>
        <taxon>Actinomycetes</taxon>
        <taxon>Kitasatosporales</taxon>
        <taxon>Streptomycetaceae</taxon>
        <taxon>Streptomyces</taxon>
    </lineage>
</organism>
<dbReference type="InterPro" id="IPR051603">
    <property type="entry name" value="Zinc-ADH_QOR/CCCR"/>
</dbReference>
<dbReference type="PROSITE" id="PS01162">
    <property type="entry name" value="QOR_ZETA_CRYSTAL"/>
    <property type="match status" value="1"/>
</dbReference>
<protein>
    <submittedName>
        <fullName evidence="8">Crotonyl-CoA carboxylase/reductase</fullName>
        <ecNumber evidence="8">1.3.1.85</ecNumber>
    </submittedName>
</protein>
<comment type="caution">
    <text evidence="8">The sequence shown here is derived from an EMBL/GenBank/DDBJ whole genome shotgun (WGS) entry which is preliminary data.</text>
</comment>
<evidence type="ECO:0000256" key="6">
    <source>
        <dbReference type="ARBA" id="ARBA00022990"/>
    </source>
</evidence>
<keyword evidence="8" id="KW-0560">Oxidoreductase</keyword>
<dbReference type="InterPro" id="IPR013149">
    <property type="entry name" value="ADH-like_C"/>
</dbReference>
<evidence type="ECO:0000256" key="4">
    <source>
        <dbReference type="ARBA" id="ARBA00022857"/>
    </source>
</evidence>
<dbReference type="SUPFAM" id="SSF51735">
    <property type="entry name" value="NAD(P)-binding Rossmann-fold domains"/>
    <property type="match status" value="1"/>
</dbReference>
<evidence type="ECO:0000259" key="7">
    <source>
        <dbReference type="SMART" id="SM00829"/>
    </source>
</evidence>
<dbReference type="Proteomes" id="UP000634229">
    <property type="component" value="Unassembled WGS sequence"/>
</dbReference>
<evidence type="ECO:0000256" key="1">
    <source>
        <dbReference type="ARBA" id="ARBA00004496"/>
    </source>
</evidence>
<dbReference type="Gene3D" id="3.90.180.10">
    <property type="entry name" value="Medium-chain alcohol dehydrogenases, catalytic domain"/>
    <property type="match status" value="2"/>
</dbReference>
<dbReference type="RefSeq" id="WP_201871623.1">
    <property type="nucleotide sequence ID" value="NZ_JAERRF010000002.1"/>
</dbReference>
<keyword evidence="6" id="KW-0007">Acetylation</keyword>
<dbReference type="SUPFAM" id="SSF50129">
    <property type="entry name" value="GroES-like"/>
    <property type="match status" value="1"/>
</dbReference>
<proteinExistence type="predicted"/>
<comment type="subcellular location">
    <subcellularLocation>
        <location evidence="1">Cytoplasm</location>
    </subcellularLocation>
</comment>
<keyword evidence="3" id="KW-0963">Cytoplasm</keyword>
<dbReference type="Gene3D" id="3.40.50.720">
    <property type="entry name" value="NAD(P)-binding Rossmann-like Domain"/>
    <property type="match status" value="1"/>
</dbReference>
<evidence type="ECO:0000256" key="2">
    <source>
        <dbReference type="ARBA" id="ARBA00011881"/>
    </source>
</evidence>
<evidence type="ECO:0000256" key="5">
    <source>
        <dbReference type="ARBA" id="ARBA00022884"/>
    </source>
</evidence>
<dbReference type="InterPro" id="IPR002364">
    <property type="entry name" value="Quin_OxRdtase/zeta-crystal_CS"/>
</dbReference>
<name>A0ABS1N7Q9_9ACTN</name>
<dbReference type="InterPro" id="IPR036291">
    <property type="entry name" value="NAD(P)-bd_dom_sf"/>
</dbReference>
<dbReference type="NCBIfam" id="TIGR01751">
    <property type="entry name" value="crot-CoA-red"/>
    <property type="match status" value="1"/>
</dbReference>
<evidence type="ECO:0000256" key="3">
    <source>
        <dbReference type="ARBA" id="ARBA00022490"/>
    </source>
</evidence>
<dbReference type="InterPro" id="IPR011032">
    <property type="entry name" value="GroES-like_sf"/>
</dbReference>
<accession>A0ABS1N7Q9</accession>
<evidence type="ECO:0000313" key="9">
    <source>
        <dbReference type="Proteomes" id="UP000634229"/>
    </source>
</evidence>
<evidence type="ECO:0000313" key="8">
    <source>
        <dbReference type="EMBL" id="MBL1095969.1"/>
    </source>
</evidence>
<dbReference type="InterPro" id="IPR010085">
    <property type="entry name" value="Crot_CoA_red"/>
</dbReference>
<keyword evidence="9" id="KW-1185">Reference proteome</keyword>
<dbReference type="InterPro" id="IPR020843">
    <property type="entry name" value="ER"/>
</dbReference>
<dbReference type="GO" id="GO:0016491">
    <property type="term" value="F:oxidoreductase activity"/>
    <property type="evidence" value="ECO:0007669"/>
    <property type="project" value="UniProtKB-KW"/>
</dbReference>
<dbReference type="PANTHER" id="PTHR44154">
    <property type="entry name" value="QUINONE OXIDOREDUCTASE"/>
    <property type="match status" value="1"/>
</dbReference>
<keyword evidence="5" id="KW-0694">RNA-binding</keyword>
<gene>
    <name evidence="8" type="primary">ccrA</name>
    <name evidence="8" type="ORF">JK363_04590</name>
</gene>
<dbReference type="EMBL" id="JAERRF010000002">
    <property type="protein sequence ID" value="MBL1095969.1"/>
    <property type="molecule type" value="Genomic_DNA"/>
</dbReference>
<reference evidence="8 9" key="1">
    <citation type="submission" date="2021-01" db="EMBL/GenBank/DDBJ databases">
        <title>WGS of actinomycetes isolated from Thailand.</title>
        <authorList>
            <person name="Thawai C."/>
        </authorList>
    </citation>
    <scope>NUCLEOTIDE SEQUENCE [LARGE SCALE GENOMIC DNA]</scope>
    <source>
        <strain evidence="8 9">CA1R205</strain>
    </source>
</reference>
<dbReference type="PANTHER" id="PTHR44154:SF1">
    <property type="entry name" value="QUINONE OXIDOREDUCTASE"/>
    <property type="match status" value="1"/>
</dbReference>
<feature type="domain" description="Enoyl reductase (ER)" evidence="7">
    <location>
        <begin position="43"/>
        <end position="412"/>
    </location>
</feature>
<dbReference type="EC" id="1.3.1.85" evidence="8"/>
<dbReference type="SMART" id="SM00829">
    <property type="entry name" value="PKS_ER"/>
    <property type="match status" value="1"/>
</dbReference>